<organism evidence="1 2">
    <name type="scientific">Jiella sonneratiae</name>
    <dbReference type="NCBI Taxonomy" id="2816856"/>
    <lineage>
        <taxon>Bacteria</taxon>
        <taxon>Pseudomonadati</taxon>
        <taxon>Pseudomonadota</taxon>
        <taxon>Alphaproteobacteria</taxon>
        <taxon>Hyphomicrobiales</taxon>
        <taxon>Aurantimonadaceae</taxon>
        <taxon>Jiella</taxon>
    </lineage>
</organism>
<name>A0ABS3J795_9HYPH</name>
<gene>
    <name evidence="1" type="ORF">J1C47_17970</name>
</gene>
<comment type="caution">
    <text evidence="1">The sequence shown here is derived from an EMBL/GenBank/DDBJ whole genome shotgun (WGS) entry which is preliminary data.</text>
</comment>
<dbReference type="Proteomes" id="UP000664288">
    <property type="component" value="Unassembled WGS sequence"/>
</dbReference>
<reference evidence="1 2" key="1">
    <citation type="submission" date="2021-03" db="EMBL/GenBank/DDBJ databases">
        <title>Whole genome sequence of Jiella sp. MQZ13P-4.</title>
        <authorList>
            <person name="Tuo L."/>
        </authorList>
    </citation>
    <scope>NUCLEOTIDE SEQUENCE [LARGE SCALE GENOMIC DNA]</scope>
    <source>
        <strain evidence="1 2">MQZ13P-4</strain>
    </source>
</reference>
<evidence type="ECO:0000313" key="2">
    <source>
        <dbReference type="Proteomes" id="UP000664288"/>
    </source>
</evidence>
<proteinExistence type="predicted"/>
<sequence>MNERYRTISEARRNAELLDRIPPAGDDPAFIKAADLALARLGMTGRPDLREPDPIKRRMLQKSRTIEPTPVEALAPSRLWHVRPLSADD</sequence>
<accession>A0ABS3J795</accession>
<evidence type="ECO:0000313" key="1">
    <source>
        <dbReference type="EMBL" id="MBO0905536.1"/>
    </source>
</evidence>
<protein>
    <submittedName>
        <fullName evidence="1">Uncharacterized protein</fullName>
    </submittedName>
</protein>
<dbReference type="RefSeq" id="WP_207352169.1">
    <property type="nucleotide sequence ID" value="NZ_JAFMPY010000022.1"/>
</dbReference>
<dbReference type="EMBL" id="JAFMPY010000022">
    <property type="protein sequence ID" value="MBO0905536.1"/>
    <property type="molecule type" value="Genomic_DNA"/>
</dbReference>
<keyword evidence="2" id="KW-1185">Reference proteome</keyword>